<sequence length="118" mass="13309">MGPRSQLEIFTSSVLRLVNEEASYHRELKEQTEHVKQLEAAQGGEDENREYMLKQERLALQQTKNVLPTLKQKIDEAVAKLESHIVEEGKKGSESNVEHITAAKEAIAKAKTAEREIA</sequence>
<dbReference type="InterPro" id="IPR036126">
    <property type="entry name" value="TBCA_sf"/>
</dbReference>
<dbReference type="Pfam" id="PF02970">
    <property type="entry name" value="TBCA"/>
    <property type="match status" value="1"/>
</dbReference>
<dbReference type="FunFam" id="1.20.58.90:FF:000016">
    <property type="entry name" value="Tubulin-specific chaperone A"/>
    <property type="match status" value="1"/>
</dbReference>
<proteinExistence type="inferred from homology"/>
<evidence type="ECO:0000256" key="3">
    <source>
        <dbReference type="RuleBase" id="RU364030"/>
    </source>
</evidence>
<dbReference type="STRING" id="2070753.A0A3A2ZY13"/>
<evidence type="ECO:0000313" key="6">
    <source>
        <dbReference type="Proteomes" id="UP000266188"/>
    </source>
</evidence>
<dbReference type="GO" id="GO:0005874">
    <property type="term" value="C:microtubule"/>
    <property type="evidence" value="ECO:0007669"/>
    <property type="project" value="UniProtKB-KW"/>
</dbReference>
<dbReference type="EMBL" id="MVGC01000026">
    <property type="protein sequence ID" value="RJE26247.1"/>
    <property type="molecule type" value="Genomic_DNA"/>
</dbReference>
<dbReference type="GO" id="GO:0005829">
    <property type="term" value="C:cytosol"/>
    <property type="evidence" value="ECO:0007669"/>
    <property type="project" value="TreeGrafter"/>
</dbReference>
<dbReference type="Proteomes" id="UP000266188">
    <property type="component" value="Unassembled WGS sequence"/>
</dbReference>
<keyword evidence="4" id="KW-0175">Coiled coil</keyword>
<keyword evidence="2 3" id="KW-0143">Chaperone</keyword>
<feature type="coiled-coil region" evidence="4">
    <location>
        <begin position="21"/>
        <end position="80"/>
    </location>
</feature>
<evidence type="ECO:0000256" key="4">
    <source>
        <dbReference type="SAM" id="Coils"/>
    </source>
</evidence>
<reference evidence="6" key="1">
    <citation type="submission" date="2017-02" db="EMBL/GenBank/DDBJ databases">
        <authorList>
            <person name="Tafer H."/>
            <person name="Lopandic K."/>
        </authorList>
    </citation>
    <scope>NUCLEOTIDE SEQUENCE [LARGE SCALE GENOMIC DNA]</scope>
    <source>
        <strain evidence="6">CBS 366.77</strain>
    </source>
</reference>
<accession>A0A3A2ZY13</accession>
<dbReference type="AlphaFoldDB" id="A0A3A2ZY13"/>
<dbReference type="GO" id="GO:0007023">
    <property type="term" value="P:post-chaperonin tubulin folding pathway"/>
    <property type="evidence" value="ECO:0007669"/>
    <property type="project" value="UniProtKB-UniRule"/>
</dbReference>
<dbReference type="GO" id="GO:0048487">
    <property type="term" value="F:beta-tubulin binding"/>
    <property type="evidence" value="ECO:0007669"/>
    <property type="project" value="InterPro"/>
</dbReference>
<dbReference type="Gene3D" id="1.20.58.90">
    <property type="match status" value="1"/>
</dbReference>
<dbReference type="PANTHER" id="PTHR21500:SF0">
    <property type="entry name" value="TUBULIN-SPECIFIC CHAPERONE A"/>
    <property type="match status" value="1"/>
</dbReference>
<dbReference type="SUPFAM" id="SSF46988">
    <property type="entry name" value="Tubulin chaperone cofactor A"/>
    <property type="match status" value="1"/>
</dbReference>
<evidence type="ECO:0000313" key="5">
    <source>
        <dbReference type="EMBL" id="RJE26247.1"/>
    </source>
</evidence>
<gene>
    <name evidence="5" type="ORF">PHISCL_01405</name>
</gene>
<comment type="similarity">
    <text evidence="1 3">Belongs to the TBCA family.</text>
</comment>
<dbReference type="InterPro" id="IPR004226">
    <property type="entry name" value="TBCA"/>
</dbReference>
<keyword evidence="6" id="KW-1185">Reference proteome</keyword>
<name>A0A3A2ZY13_9EURO</name>
<keyword evidence="3" id="KW-0963">Cytoplasm</keyword>
<protein>
    <recommendedName>
        <fullName evidence="3">Tubulin-specific chaperone A</fullName>
    </recommendedName>
</protein>
<dbReference type="GO" id="GO:0007021">
    <property type="term" value="P:tubulin complex assembly"/>
    <property type="evidence" value="ECO:0007669"/>
    <property type="project" value="UniProtKB-UniRule"/>
</dbReference>
<dbReference type="PANTHER" id="PTHR21500">
    <property type="entry name" value="TUBULIN-SPECIFIC CHAPERONE A"/>
    <property type="match status" value="1"/>
</dbReference>
<comment type="caution">
    <text evidence="5">The sequence shown here is derived from an EMBL/GenBank/DDBJ whole genome shotgun (WGS) entry which is preliminary data.</text>
</comment>
<keyword evidence="3" id="KW-0493">Microtubule</keyword>
<evidence type="ECO:0000256" key="1">
    <source>
        <dbReference type="ARBA" id="ARBA00006806"/>
    </source>
</evidence>
<keyword evidence="3" id="KW-0206">Cytoskeleton</keyword>
<organism evidence="5 6">
    <name type="scientific">Aspergillus sclerotialis</name>
    <dbReference type="NCBI Taxonomy" id="2070753"/>
    <lineage>
        <taxon>Eukaryota</taxon>
        <taxon>Fungi</taxon>
        <taxon>Dikarya</taxon>
        <taxon>Ascomycota</taxon>
        <taxon>Pezizomycotina</taxon>
        <taxon>Eurotiomycetes</taxon>
        <taxon>Eurotiomycetidae</taxon>
        <taxon>Eurotiales</taxon>
        <taxon>Aspergillaceae</taxon>
        <taxon>Aspergillus</taxon>
        <taxon>Aspergillus subgen. Polypaecilum</taxon>
    </lineage>
</organism>
<comment type="subcellular location">
    <subcellularLocation>
        <location evidence="3">Cytoplasm</location>
        <location evidence="3">Cytoskeleton</location>
    </subcellularLocation>
</comment>
<comment type="subunit">
    <text evidence="3">Supercomplex made of cofactors A to E. Cofactors A and D function by capturing and stabilizing tubulin in a quasi-native conformation. Cofactor E binds to the cofactor D-tubulin complex; interaction with cofactor C then causes the release of tubulin polypeptides that are committed to the native state.</text>
</comment>
<evidence type="ECO:0000256" key="2">
    <source>
        <dbReference type="ARBA" id="ARBA00023186"/>
    </source>
</evidence>
<dbReference type="OrthoDB" id="296187at2759"/>